<dbReference type="AlphaFoldDB" id="A0A5D3K0B5"/>
<accession>A0A5D3K0B5</accession>
<protein>
    <submittedName>
        <fullName evidence="1">Uncharacterized protein</fullName>
    </submittedName>
</protein>
<keyword evidence="2" id="KW-1185">Reference proteome</keyword>
<proteinExistence type="predicted"/>
<dbReference type="EMBL" id="VSSS01000125">
    <property type="protein sequence ID" value="TYL82174.1"/>
    <property type="molecule type" value="Genomic_DNA"/>
</dbReference>
<organism evidence="1 2">
    <name type="scientific">Bradyrhizobium rifense</name>
    <dbReference type="NCBI Taxonomy" id="515499"/>
    <lineage>
        <taxon>Bacteria</taxon>
        <taxon>Pseudomonadati</taxon>
        <taxon>Pseudomonadota</taxon>
        <taxon>Alphaproteobacteria</taxon>
        <taxon>Hyphomicrobiales</taxon>
        <taxon>Nitrobacteraceae</taxon>
        <taxon>Bradyrhizobium</taxon>
    </lineage>
</organism>
<gene>
    <name evidence="1" type="ORF">FXB40_47315</name>
</gene>
<evidence type="ECO:0000313" key="2">
    <source>
        <dbReference type="Proteomes" id="UP000324758"/>
    </source>
</evidence>
<dbReference type="OrthoDB" id="9852669at2"/>
<reference evidence="1 2" key="1">
    <citation type="submission" date="2019-08" db="EMBL/GenBank/DDBJ databases">
        <title>Bradyrhizobium hipponensis sp. nov., a rhizobium isolated from a Lupinus angustifolius root nodule in Tunisia.</title>
        <authorList>
            <person name="Off K."/>
            <person name="Rejili M."/>
            <person name="Mars M."/>
            <person name="Brachmann A."/>
            <person name="Marin M."/>
        </authorList>
    </citation>
    <scope>NUCLEOTIDE SEQUENCE [LARGE SCALE GENOMIC DNA]</scope>
    <source>
        <strain evidence="1 2">CTAW71</strain>
    </source>
</reference>
<evidence type="ECO:0000313" key="1">
    <source>
        <dbReference type="EMBL" id="TYL82174.1"/>
    </source>
</evidence>
<dbReference type="RefSeq" id="WP_148779089.1">
    <property type="nucleotide sequence ID" value="NZ_VSSS01000125.1"/>
</dbReference>
<dbReference type="Proteomes" id="UP000324758">
    <property type="component" value="Unassembled WGS sequence"/>
</dbReference>
<name>A0A5D3K0B5_9BRAD</name>
<comment type="caution">
    <text evidence="1">The sequence shown here is derived from an EMBL/GenBank/DDBJ whole genome shotgun (WGS) entry which is preliminary data.</text>
</comment>
<sequence length="98" mass="10831">MPISVDLDKNPLLRSMVEHVRRDCTVDNIGLVLRARFGKPLPTETADRLRDSPQEELDELLGRSAVAPTLDEALMVRLLGGTVGPTELRGERKEDPDG</sequence>